<dbReference type="EMBL" id="CM042012">
    <property type="protein sequence ID" value="KAI3753289.1"/>
    <property type="molecule type" value="Genomic_DNA"/>
</dbReference>
<comment type="caution">
    <text evidence="1">The sequence shown here is derived from an EMBL/GenBank/DDBJ whole genome shotgun (WGS) entry which is preliminary data.</text>
</comment>
<dbReference type="Proteomes" id="UP001055811">
    <property type="component" value="Linkage Group LG04"/>
</dbReference>
<evidence type="ECO:0000313" key="2">
    <source>
        <dbReference type="Proteomes" id="UP001055811"/>
    </source>
</evidence>
<sequence>MGGHSSWTKPSIFDELFSKQLTKLKRQSHNYFVEYISKAYQALTGPIITLGLWIPAELEFELPFHCVFHCEMDMIPFRQISLNFVFDEFHRS</sequence>
<evidence type="ECO:0000313" key="1">
    <source>
        <dbReference type="EMBL" id="KAI3753289.1"/>
    </source>
</evidence>
<reference evidence="1 2" key="2">
    <citation type="journal article" date="2022" name="Mol. Ecol. Resour.">
        <title>The genomes of chicory, endive, great burdock and yacon provide insights into Asteraceae paleo-polyploidization history and plant inulin production.</title>
        <authorList>
            <person name="Fan W."/>
            <person name="Wang S."/>
            <person name="Wang H."/>
            <person name="Wang A."/>
            <person name="Jiang F."/>
            <person name="Liu H."/>
            <person name="Zhao H."/>
            <person name="Xu D."/>
            <person name="Zhang Y."/>
        </authorList>
    </citation>
    <scope>NUCLEOTIDE SEQUENCE [LARGE SCALE GENOMIC DNA]</scope>
    <source>
        <strain evidence="2">cv. Punajuju</strain>
        <tissue evidence="1">Leaves</tissue>
    </source>
</reference>
<protein>
    <submittedName>
        <fullName evidence="1">Uncharacterized protein</fullName>
    </submittedName>
</protein>
<organism evidence="1 2">
    <name type="scientific">Cichorium intybus</name>
    <name type="common">Chicory</name>
    <dbReference type="NCBI Taxonomy" id="13427"/>
    <lineage>
        <taxon>Eukaryota</taxon>
        <taxon>Viridiplantae</taxon>
        <taxon>Streptophyta</taxon>
        <taxon>Embryophyta</taxon>
        <taxon>Tracheophyta</taxon>
        <taxon>Spermatophyta</taxon>
        <taxon>Magnoliopsida</taxon>
        <taxon>eudicotyledons</taxon>
        <taxon>Gunneridae</taxon>
        <taxon>Pentapetalae</taxon>
        <taxon>asterids</taxon>
        <taxon>campanulids</taxon>
        <taxon>Asterales</taxon>
        <taxon>Asteraceae</taxon>
        <taxon>Cichorioideae</taxon>
        <taxon>Cichorieae</taxon>
        <taxon>Cichoriinae</taxon>
        <taxon>Cichorium</taxon>
    </lineage>
</organism>
<name>A0ACB9E308_CICIN</name>
<gene>
    <name evidence="1" type="ORF">L2E82_25338</name>
</gene>
<proteinExistence type="predicted"/>
<accession>A0ACB9E308</accession>
<keyword evidence="2" id="KW-1185">Reference proteome</keyword>
<reference evidence="2" key="1">
    <citation type="journal article" date="2022" name="Mol. Ecol. Resour.">
        <title>The genomes of chicory, endive, great burdock and yacon provide insights into Asteraceae palaeo-polyploidization history and plant inulin production.</title>
        <authorList>
            <person name="Fan W."/>
            <person name="Wang S."/>
            <person name="Wang H."/>
            <person name="Wang A."/>
            <person name="Jiang F."/>
            <person name="Liu H."/>
            <person name="Zhao H."/>
            <person name="Xu D."/>
            <person name="Zhang Y."/>
        </authorList>
    </citation>
    <scope>NUCLEOTIDE SEQUENCE [LARGE SCALE GENOMIC DNA]</scope>
    <source>
        <strain evidence="2">cv. Punajuju</strain>
    </source>
</reference>